<keyword evidence="4" id="KW-0051">Antiviral defense</keyword>
<dbReference type="Pfam" id="PF09701">
    <property type="entry name" value="Cas_Cmr5"/>
    <property type="match status" value="1"/>
</dbReference>
<evidence type="ECO:0000256" key="4">
    <source>
        <dbReference type="ARBA" id="ARBA00023118"/>
    </source>
</evidence>
<evidence type="ECO:0000256" key="1">
    <source>
        <dbReference type="ARBA" id="ARBA00004496"/>
    </source>
</evidence>
<dbReference type="OrthoDB" id="1716617at2"/>
<dbReference type="SUPFAM" id="SSF158568">
    <property type="entry name" value="AF1862-like"/>
    <property type="match status" value="1"/>
</dbReference>
<dbReference type="InterPro" id="IPR023101">
    <property type="entry name" value="AF1862-like_dom_sf"/>
</dbReference>
<dbReference type="Proteomes" id="UP000199197">
    <property type="component" value="Unassembled WGS sequence"/>
</dbReference>
<evidence type="ECO:0000256" key="2">
    <source>
        <dbReference type="ARBA" id="ARBA00006161"/>
    </source>
</evidence>
<dbReference type="NCBIfam" id="TIGR01881">
    <property type="entry name" value="cas_Cmr5"/>
    <property type="match status" value="1"/>
</dbReference>
<dbReference type="Gene3D" id="1.10.520.30">
    <property type="entry name" value="AF1862-like domain"/>
    <property type="match status" value="1"/>
</dbReference>
<evidence type="ECO:0000313" key="7">
    <source>
        <dbReference type="Proteomes" id="UP000199197"/>
    </source>
</evidence>
<evidence type="ECO:0000256" key="3">
    <source>
        <dbReference type="ARBA" id="ARBA00022490"/>
    </source>
</evidence>
<organism evidence="6 7">
    <name type="scientific">Candidatus Chryseopegocella kryptomonas</name>
    <dbReference type="NCBI Taxonomy" id="1633643"/>
    <lineage>
        <taxon>Bacteria</taxon>
        <taxon>Pseudomonadati</taxon>
        <taxon>Candidatus Kryptoniota</taxon>
        <taxon>Candidatus Chryseopegocella</taxon>
    </lineage>
</organism>
<proteinExistence type="inferred from homology"/>
<comment type="similarity">
    <text evidence="2">Belongs to the CRISPR system Cmr5 family.</text>
</comment>
<dbReference type="EMBL" id="CZVW01000026">
    <property type="protein sequence ID" value="CUT04661.1"/>
    <property type="molecule type" value="Genomic_DNA"/>
</dbReference>
<evidence type="ECO:0000256" key="5">
    <source>
        <dbReference type="ARBA" id="ARBA00030001"/>
    </source>
</evidence>
<dbReference type="RefSeq" id="WP_092350953.1">
    <property type="nucleotide sequence ID" value="NZ_CZVW01000026.1"/>
</dbReference>
<reference evidence="7" key="1">
    <citation type="submission" date="2015-11" db="EMBL/GenBank/DDBJ databases">
        <authorList>
            <person name="Varghese N."/>
        </authorList>
    </citation>
    <scope>NUCLEOTIDE SEQUENCE [LARGE SCALE GENOMIC DNA]</scope>
    <source>
        <strain evidence="7">JGI-23</strain>
    </source>
</reference>
<protein>
    <recommendedName>
        <fullName evidence="5">CRISPR type III-B/RAMP module-associated protein Cmr5</fullName>
    </recommendedName>
</protein>
<name>A0A0P1NZF8_9BACT</name>
<keyword evidence="3" id="KW-0963">Cytoplasm</keyword>
<dbReference type="GO" id="GO:0051607">
    <property type="term" value="P:defense response to virus"/>
    <property type="evidence" value="ECO:0007669"/>
    <property type="project" value="UniProtKB-KW"/>
</dbReference>
<dbReference type="AlphaFoldDB" id="A0A0P1NZF8"/>
<sequence length="110" mass="13007">MAVKTLEQEIAKFAYEIVKNSGESEKREFKKLPNLIMTNGLIPTLAYYKDDKKPYKMEVYRTILKWIKEEKKLIQNENLDELLNADSQTLRKATLEALKLSNYLKRFSEM</sequence>
<dbReference type="GO" id="GO:0005737">
    <property type="term" value="C:cytoplasm"/>
    <property type="evidence" value="ECO:0007669"/>
    <property type="project" value="UniProtKB-SubCell"/>
</dbReference>
<dbReference type="InterPro" id="IPR010160">
    <property type="entry name" value="CRISPR-assoc_prot_Cmr5"/>
</dbReference>
<accession>A0A0P1NZF8</accession>
<keyword evidence="7" id="KW-1185">Reference proteome</keyword>
<gene>
    <name evidence="6" type="ORF">JGI23_01775</name>
</gene>
<comment type="subcellular location">
    <subcellularLocation>
        <location evidence="1">Cytoplasm</location>
    </subcellularLocation>
</comment>
<evidence type="ECO:0000313" key="6">
    <source>
        <dbReference type="EMBL" id="CUT04661.1"/>
    </source>
</evidence>